<dbReference type="Gene3D" id="2.40.70.10">
    <property type="entry name" value="Acid Proteases"/>
    <property type="match status" value="1"/>
</dbReference>
<comment type="caution">
    <text evidence="1">The sequence shown here is derived from an EMBL/GenBank/DDBJ whole genome shotgun (WGS) entry which is preliminary data.</text>
</comment>
<dbReference type="InterPro" id="IPR021109">
    <property type="entry name" value="Peptidase_aspartic_dom_sf"/>
</dbReference>
<dbReference type="EMBL" id="LSSM01006986">
    <property type="protein sequence ID" value="OMJ09594.1"/>
    <property type="molecule type" value="Genomic_DNA"/>
</dbReference>
<name>A0A1R1X4Q2_9FUNG</name>
<dbReference type="OrthoDB" id="5596707at2759"/>
<evidence type="ECO:0000313" key="1">
    <source>
        <dbReference type="EMBL" id="OMJ09594.1"/>
    </source>
</evidence>
<accession>A0A1R1X4Q2</accession>
<protein>
    <submittedName>
        <fullName evidence="1">Uncharacterized protein</fullName>
    </submittedName>
</protein>
<proteinExistence type="predicted"/>
<reference evidence="2" key="1">
    <citation type="submission" date="2017-01" db="EMBL/GenBank/DDBJ databases">
        <authorList>
            <person name="Wang Y."/>
            <person name="White M."/>
            <person name="Kvist S."/>
            <person name="Moncalvo J.-M."/>
        </authorList>
    </citation>
    <scope>NUCLEOTIDE SEQUENCE [LARGE SCALE GENOMIC DNA]</scope>
    <source>
        <strain evidence="2">ID-206-W2</strain>
    </source>
</reference>
<gene>
    <name evidence="1" type="ORF">AYI69_g10594</name>
</gene>
<dbReference type="Proteomes" id="UP000187429">
    <property type="component" value="Unassembled WGS sequence"/>
</dbReference>
<organism evidence="1 2">
    <name type="scientific">Smittium culicis</name>
    <dbReference type="NCBI Taxonomy" id="133412"/>
    <lineage>
        <taxon>Eukaryota</taxon>
        <taxon>Fungi</taxon>
        <taxon>Fungi incertae sedis</taxon>
        <taxon>Zoopagomycota</taxon>
        <taxon>Kickxellomycotina</taxon>
        <taxon>Harpellomycetes</taxon>
        <taxon>Harpellales</taxon>
        <taxon>Legeriomycetaceae</taxon>
        <taxon>Smittium</taxon>
    </lineage>
</organism>
<keyword evidence="2" id="KW-1185">Reference proteome</keyword>
<sequence>MGNNSKGMSTDLVTVATISTGNAEFRTSLRILEDQPYDVILGANFMVLAKVNYNPSKMTISFKNNGKTDIFRMKTSGNNVEQWAPLILAAEAV</sequence>
<evidence type="ECO:0000313" key="2">
    <source>
        <dbReference type="Proteomes" id="UP000187429"/>
    </source>
</evidence>
<dbReference type="AlphaFoldDB" id="A0A1R1X4Q2"/>